<dbReference type="Gene3D" id="3.40.50.720">
    <property type="entry name" value="NAD(P)-binding Rossmann-like Domain"/>
    <property type="match status" value="1"/>
</dbReference>
<sequence length="295" mass="32923">MCDTQSRLDGKVAIVTGGSSGIGFEAAKNLAYRGARVIIASRNTTKLIKARNRIQSVTGNKNIVHRVLDLGSLKSVRNFTDFTIKTEDRLDVLVNNAGALGLSDRLTEDGLNLTMQVNYFGTFLLTYLLLPLLKSSAPSRIINGVAVAMYIGHLDFDHWNDVGRYTTVQATANSKLAMDLFSAELSRRFKDSGVTSNTFDPYITKDTDILNNMEGLSKNISQLFVDIVGQPKEDVGKQIAMLAADPDMENISGKHYKFCREWINHWLAYEEDFTKQLWDASKQVVNITVDEDWDV</sequence>
<dbReference type="InterPro" id="IPR002347">
    <property type="entry name" value="SDR_fam"/>
</dbReference>
<evidence type="ECO:0000313" key="3">
    <source>
        <dbReference type="Proteomes" id="UP000053268"/>
    </source>
</evidence>
<dbReference type="AlphaFoldDB" id="A0A194PVP5"/>
<dbReference type="GO" id="GO:0016491">
    <property type="term" value="F:oxidoreductase activity"/>
    <property type="evidence" value="ECO:0007669"/>
    <property type="project" value="UniProtKB-KW"/>
</dbReference>
<name>A0A194PVP5_PAPXU</name>
<dbReference type="PANTHER" id="PTHR43157">
    <property type="entry name" value="PHOSPHATIDYLINOSITOL-GLYCAN BIOSYNTHESIS CLASS F PROTEIN-RELATED"/>
    <property type="match status" value="1"/>
</dbReference>
<dbReference type="PANTHER" id="PTHR43157:SF31">
    <property type="entry name" value="PHOSPHATIDYLINOSITOL-GLYCAN BIOSYNTHESIS CLASS F PROTEIN"/>
    <property type="match status" value="1"/>
</dbReference>
<dbReference type="STRING" id="66420.A0A194PVP5"/>
<dbReference type="Proteomes" id="UP000053268">
    <property type="component" value="Unassembled WGS sequence"/>
</dbReference>
<dbReference type="PRINTS" id="PR00081">
    <property type="entry name" value="GDHRDH"/>
</dbReference>
<organism evidence="2 3">
    <name type="scientific">Papilio xuthus</name>
    <name type="common">Asian swallowtail butterfly</name>
    <dbReference type="NCBI Taxonomy" id="66420"/>
    <lineage>
        <taxon>Eukaryota</taxon>
        <taxon>Metazoa</taxon>
        <taxon>Ecdysozoa</taxon>
        <taxon>Arthropoda</taxon>
        <taxon>Hexapoda</taxon>
        <taxon>Insecta</taxon>
        <taxon>Pterygota</taxon>
        <taxon>Neoptera</taxon>
        <taxon>Endopterygota</taxon>
        <taxon>Lepidoptera</taxon>
        <taxon>Glossata</taxon>
        <taxon>Ditrysia</taxon>
        <taxon>Papilionoidea</taxon>
        <taxon>Papilionidae</taxon>
        <taxon>Papilioninae</taxon>
        <taxon>Papilio</taxon>
    </lineage>
</organism>
<protein>
    <submittedName>
        <fullName evidence="2">Retinol dehydrogenase 13</fullName>
    </submittedName>
</protein>
<dbReference type="EMBL" id="KQ459591">
    <property type="protein sequence ID" value="KPI97063.1"/>
    <property type="molecule type" value="Genomic_DNA"/>
</dbReference>
<evidence type="ECO:0000313" key="2">
    <source>
        <dbReference type="EMBL" id="KPI97063.1"/>
    </source>
</evidence>
<dbReference type="InterPro" id="IPR036291">
    <property type="entry name" value="NAD(P)-bd_dom_sf"/>
</dbReference>
<accession>A0A194PVP5</accession>
<proteinExistence type="predicted"/>
<keyword evidence="3" id="KW-1185">Reference proteome</keyword>
<dbReference type="Pfam" id="PF00106">
    <property type="entry name" value="adh_short"/>
    <property type="match status" value="1"/>
</dbReference>
<gene>
    <name evidence="2" type="ORF">RR46_05680</name>
</gene>
<dbReference type="SUPFAM" id="SSF51735">
    <property type="entry name" value="NAD(P)-binding Rossmann-fold domains"/>
    <property type="match status" value="1"/>
</dbReference>
<evidence type="ECO:0000256" key="1">
    <source>
        <dbReference type="ARBA" id="ARBA00023002"/>
    </source>
</evidence>
<keyword evidence="1" id="KW-0560">Oxidoreductase</keyword>
<reference evidence="2 3" key="1">
    <citation type="journal article" date="2015" name="Nat. Commun.">
        <title>Outbred genome sequencing and CRISPR/Cas9 gene editing in butterflies.</title>
        <authorList>
            <person name="Li X."/>
            <person name="Fan D."/>
            <person name="Zhang W."/>
            <person name="Liu G."/>
            <person name="Zhang L."/>
            <person name="Zhao L."/>
            <person name="Fang X."/>
            <person name="Chen L."/>
            <person name="Dong Y."/>
            <person name="Chen Y."/>
            <person name="Ding Y."/>
            <person name="Zhao R."/>
            <person name="Feng M."/>
            <person name="Zhu Y."/>
            <person name="Feng Y."/>
            <person name="Jiang X."/>
            <person name="Zhu D."/>
            <person name="Xiang H."/>
            <person name="Feng X."/>
            <person name="Li S."/>
            <person name="Wang J."/>
            <person name="Zhang G."/>
            <person name="Kronforst M.R."/>
            <person name="Wang W."/>
        </authorList>
    </citation>
    <scope>NUCLEOTIDE SEQUENCE [LARGE SCALE GENOMIC DNA]</scope>
    <source>
        <strain evidence="2">Ya'a_city_454_Px</strain>
        <tissue evidence="2">Whole body</tissue>
    </source>
</reference>